<accession>A0ABY6R835</accession>
<name>A0ABY6R835_9ACTN</name>
<evidence type="ECO:0000313" key="1">
    <source>
        <dbReference type="EMBL" id="UZX26233.1"/>
    </source>
</evidence>
<dbReference type="Proteomes" id="UP001164506">
    <property type="component" value="Chromosome"/>
</dbReference>
<gene>
    <name evidence="1" type="ORF">LDH80_38695</name>
</gene>
<sequence length="109" mass="11778">MSDLAWVPQSCALPTEERPLRVAEWDVLLTERPTSLSRLGPLRLHLELAGGPGIEERVRDLAEREAGCCSFFTFTVTPGENLIGLDIAVDQQHAAVLEALATRAAAGGR</sequence>
<dbReference type="EMBL" id="CP084204">
    <property type="protein sequence ID" value="UZX26233.1"/>
    <property type="molecule type" value="Genomic_DNA"/>
</dbReference>
<protein>
    <recommendedName>
        <fullName evidence="3">Arsenate reductase</fullName>
    </recommendedName>
</protein>
<reference evidence="1" key="1">
    <citation type="submission" date="2021-09" db="EMBL/GenBank/DDBJ databases">
        <title>Complete genome sequence and metabolic characterization of Streptomyces tanashiensis DSM 731 the producer of antibacterial Kalafungin and diverse secondary metabolites.</title>
        <authorList>
            <person name="Abbasi M.N."/>
            <person name="Anwar M.N."/>
            <person name="Alam K."/>
            <person name="Shoaib M."/>
            <person name="Lin Z."/>
            <person name="Hayat M."/>
            <person name="Ali M.I."/>
            <person name="Malik H.M.T."/>
            <person name="Ahmed I."/>
            <person name="Li A."/>
            <person name="Hailong Wang H."/>
            <person name="Zhang Y."/>
        </authorList>
    </citation>
    <scope>NUCLEOTIDE SEQUENCE</scope>
    <source>
        <strain evidence="1">Kala</strain>
    </source>
</reference>
<keyword evidence="2" id="KW-1185">Reference proteome</keyword>
<evidence type="ECO:0000313" key="2">
    <source>
        <dbReference type="Proteomes" id="UP001164506"/>
    </source>
</evidence>
<evidence type="ECO:0008006" key="3">
    <source>
        <dbReference type="Google" id="ProtNLM"/>
    </source>
</evidence>
<organism evidence="1 2">
    <name type="scientific">Streptomyces tanashiensis</name>
    <dbReference type="NCBI Taxonomy" id="67367"/>
    <lineage>
        <taxon>Bacteria</taxon>
        <taxon>Bacillati</taxon>
        <taxon>Actinomycetota</taxon>
        <taxon>Actinomycetes</taxon>
        <taxon>Kitasatosporales</taxon>
        <taxon>Streptomycetaceae</taxon>
        <taxon>Streptomyces</taxon>
    </lineage>
</organism>
<dbReference type="RefSeq" id="WP_190104738.1">
    <property type="nucleotide sequence ID" value="NZ_BMUH01000009.1"/>
</dbReference>
<dbReference type="GeneID" id="95605494"/>
<proteinExistence type="predicted"/>